<evidence type="ECO:0000256" key="4">
    <source>
        <dbReference type="ARBA" id="ARBA00022840"/>
    </source>
</evidence>
<feature type="signal peptide" evidence="9">
    <location>
        <begin position="1"/>
        <end position="31"/>
    </location>
</feature>
<dbReference type="OrthoDB" id="6381660at2759"/>
<evidence type="ECO:0000256" key="6">
    <source>
        <dbReference type="ARBA" id="ARBA00023136"/>
    </source>
</evidence>
<feature type="domain" description="Fibronectin type-III" evidence="10">
    <location>
        <begin position="584"/>
        <end position="689"/>
    </location>
</feature>
<sequence>MNVMEHIINNIYLLFLFFVVGSTKNLRYCMGLESCGYTVPSGDIFVKYGEPLNITCNLYPNPNSSIFPREQNSSLLYFRKNNSRKLIPKGYNYTVKETEEKVEILNLTSIRLTISKPEKMRDFYYCWCDYKDNHQLACSNAVAVGVSPQKIDNFLCKSDNWESMTCSWKLPENFVATYYNVSIIYPEYYTEKKKHGPKHYKKWNKGIYNHKTEKYYVQNYSVNENQTEMNFTLSKNSDPFYRYSEETIKFVIEISNHFGNREQSINWSHFDNIYLRKPEGLNGTATSPSDISLRWNLSNALPAFPRNLLYEIRYKCEHFCDWKVAGVYKYKPRIDDRVLHYNLTNLKYAHVHYDIRVRVKVENAPDETWSSDATKIIRTESKIPDYPPLTTLGSFQFVNCQPRQVYVYFQKIKPQSENGANFTYFVESDPPLQISEKSSAYVKLVELEDGKRYTFRIWSENSVGKSRESSTVIIPSHPPKEPLKLWKIVHTSVKYELEWQRRDTDRDIISNYTLFWCEHQFDRPYQCPGLLNWTVVPSTMTRYNVTVQPSKNIYQFAIAANTVEGSSGMVWATCTILANRTVSKINELIIKNVGSDFIELNWRQDCPDHYSEVTGYVIYYCATNDTSNDTCTTPEKNVTLYGTLNDQSGTVRGLTPYTTYLLAISVKTKSAIGARSEYVRNATIEAAPSTPPLDITIDDITNSSITIHWKCPIITNGKIKNYNIWYNNEEKQVAGDLESYTLTNLESYKSYAISMQACTTKCSTLSNESLATTKMGTPGKPGIPRQNETTENGMIIVWKRPEQPRGDIQYYQILITTNKDNVTGGKIINGTNSEFFLYESCQASNKYNNYVTYIRVRAVNIIGNEHYPGLWSDPFINPSCNLQISWYIIYIVIGILVVILLGFGSRKVYDYFKLMKELDIKLPPGLAPAVERSEKNIPVIDRLCPDEELLLEKMPEKCMTGDSSGCSSGQVSISSSIESTTHLSIDSGTEQPKIVSDDQKENSLRLRNVSSKGYVLHDATPTINRGTKPASTTAGNYCVLGVDPSTKPSQDTPYVTISDIETTTTPCISNDKPSSGQAPYTDFFKTPNPGYVPFSNVEPASKNTGYVIAGDLSLPSVEIKTNNVLTDTPVVGLKPATMWQQPPVEPSLAKPGYVSVGDSPPHVTFKEASKGYVPHRQFEAKSLKED</sequence>
<feature type="domain" description="Fibronectin type-III" evidence="10">
    <location>
        <begin position="391"/>
        <end position="479"/>
    </location>
</feature>
<evidence type="ECO:0000256" key="2">
    <source>
        <dbReference type="ARBA" id="ARBA00022692"/>
    </source>
</evidence>
<dbReference type="GO" id="GO:0005886">
    <property type="term" value="C:plasma membrane"/>
    <property type="evidence" value="ECO:0007669"/>
    <property type="project" value="TreeGrafter"/>
</dbReference>
<evidence type="ECO:0000259" key="10">
    <source>
        <dbReference type="PROSITE" id="PS50853"/>
    </source>
</evidence>
<feature type="domain" description="Fibronectin type-III" evidence="10">
    <location>
        <begin position="691"/>
        <end position="776"/>
    </location>
</feature>
<evidence type="ECO:0000256" key="7">
    <source>
        <dbReference type="ARBA" id="ARBA00023170"/>
    </source>
</evidence>
<dbReference type="CDD" id="cd00063">
    <property type="entry name" value="FN3"/>
    <property type="match status" value="3"/>
</dbReference>
<keyword evidence="6 8" id="KW-0472">Membrane</keyword>
<dbReference type="PANTHER" id="PTHR46877:SF14">
    <property type="entry name" value="RECEPTOR PROTEIN-TYROSINE KINASE"/>
    <property type="match status" value="1"/>
</dbReference>
<comment type="subcellular location">
    <subcellularLocation>
        <location evidence="1">Membrane</location>
        <topology evidence="1">Single-pass membrane protein</topology>
    </subcellularLocation>
</comment>
<gene>
    <name evidence="11" type="ORF">PSYICH_LOCUS4446</name>
</gene>
<dbReference type="SMART" id="SM00060">
    <property type="entry name" value="FN3"/>
    <property type="match status" value="6"/>
</dbReference>
<dbReference type="Pfam" id="PF00041">
    <property type="entry name" value="fn3"/>
    <property type="match status" value="2"/>
</dbReference>
<proteinExistence type="predicted"/>
<dbReference type="AlphaFoldDB" id="A0A9P0CNK8"/>
<dbReference type="InterPro" id="IPR003961">
    <property type="entry name" value="FN3_dom"/>
</dbReference>
<dbReference type="InterPro" id="IPR036116">
    <property type="entry name" value="FN3_sf"/>
</dbReference>
<dbReference type="EMBL" id="OV651826">
    <property type="protein sequence ID" value="CAH1103378.1"/>
    <property type="molecule type" value="Genomic_DNA"/>
</dbReference>
<feature type="transmembrane region" description="Helical" evidence="8">
    <location>
        <begin position="884"/>
        <end position="903"/>
    </location>
</feature>
<dbReference type="PROSITE" id="PS50853">
    <property type="entry name" value="FN3"/>
    <property type="match status" value="4"/>
</dbReference>
<keyword evidence="7" id="KW-0675">Receptor</keyword>
<evidence type="ECO:0000256" key="8">
    <source>
        <dbReference type="SAM" id="Phobius"/>
    </source>
</evidence>
<evidence type="ECO:0000256" key="5">
    <source>
        <dbReference type="ARBA" id="ARBA00022989"/>
    </source>
</evidence>
<keyword evidence="4" id="KW-0067">ATP-binding</keyword>
<dbReference type="Proteomes" id="UP001153636">
    <property type="component" value="Chromosome 14"/>
</dbReference>
<dbReference type="GO" id="GO:0005524">
    <property type="term" value="F:ATP binding"/>
    <property type="evidence" value="ECO:0007669"/>
    <property type="project" value="UniProtKB-KW"/>
</dbReference>
<feature type="domain" description="Fibronectin type-III" evidence="10">
    <location>
        <begin position="780"/>
        <end position="883"/>
    </location>
</feature>
<dbReference type="SUPFAM" id="SSF49265">
    <property type="entry name" value="Fibronectin type III"/>
    <property type="match status" value="4"/>
</dbReference>
<name>A0A9P0CNK8_9CUCU</name>
<evidence type="ECO:0000313" key="11">
    <source>
        <dbReference type="EMBL" id="CAH1103378.1"/>
    </source>
</evidence>
<evidence type="ECO:0000256" key="1">
    <source>
        <dbReference type="ARBA" id="ARBA00004167"/>
    </source>
</evidence>
<dbReference type="PANTHER" id="PTHR46877">
    <property type="entry name" value="EPH RECEPTOR A5"/>
    <property type="match status" value="1"/>
</dbReference>
<dbReference type="Gene3D" id="2.60.40.10">
    <property type="entry name" value="Immunoglobulins"/>
    <property type="match status" value="6"/>
</dbReference>
<evidence type="ECO:0000256" key="3">
    <source>
        <dbReference type="ARBA" id="ARBA00022741"/>
    </source>
</evidence>
<keyword evidence="2 8" id="KW-0812">Transmembrane</keyword>
<dbReference type="InterPro" id="IPR050449">
    <property type="entry name" value="Ephrin_rcpt_TKs"/>
</dbReference>
<keyword evidence="12" id="KW-1185">Reference proteome</keyword>
<protein>
    <recommendedName>
        <fullName evidence="10">Fibronectin type-III domain-containing protein</fullName>
    </recommendedName>
</protein>
<accession>A0A9P0CNK8</accession>
<reference evidence="11" key="1">
    <citation type="submission" date="2022-01" db="EMBL/GenBank/DDBJ databases">
        <authorList>
            <person name="King R."/>
        </authorList>
    </citation>
    <scope>NUCLEOTIDE SEQUENCE</scope>
</reference>
<feature type="chain" id="PRO_5040278594" description="Fibronectin type-III domain-containing protein" evidence="9">
    <location>
        <begin position="32"/>
        <end position="1186"/>
    </location>
</feature>
<evidence type="ECO:0000313" key="12">
    <source>
        <dbReference type="Proteomes" id="UP001153636"/>
    </source>
</evidence>
<keyword evidence="9" id="KW-0732">Signal</keyword>
<evidence type="ECO:0000256" key="9">
    <source>
        <dbReference type="SAM" id="SignalP"/>
    </source>
</evidence>
<organism evidence="11 12">
    <name type="scientific">Psylliodes chrysocephalus</name>
    <dbReference type="NCBI Taxonomy" id="3402493"/>
    <lineage>
        <taxon>Eukaryota</taxon>
        <taxon>Metazoa</taxon>
        <taxon>Ecdysozoa</taxon>
        <taxon>Arthropoda</taxon>
        <taxon>Hexapoda</taxon>
        <taxon>Insecta</taxon>
        <taxon>Pterygota</taxon>
        <taxon>Neoptera</taxon>
        <taxon>Endopterygota</taxon>
        <taxon>Coleoptera</taxon>
        <taxon>Polyphaga</taxon>
        <taxon>Cucujiformia</taxon>
        <taxon>Chrysomeloidea</taxon>
        <taxon>Chrysomelidae</taxon>
        <taxon>Galerucinae</taxon>
        <taxon>Alticini</taxon>
        <taxon>Psylliodes</taxon>
    </lineage>
</organism>
<keyword evidence="3" id="KW-0547">Nucleotide-binding</keyword>
<dbReference type="InterPro" id="IPR013783">
    <property type="entry name" value="Ig-like_fold"/>
</dbReference>
<keyword evidence="5 8" id="KW-1133">Transmembrane helix</keyword>